<dbReference type="AlphaFoldDB" id="L0NJ72"/>
<dbReference type="SUPFAM" id="SSF51161">
    <property type="entry name" value="Trimeric LpxA-like enzymes"/>
    <property type="match status" value="1"/>
</dbReference>
<protein>
    <submittedName>
        <fullName evidence="1">Putative Galactoside O-acetyltransferase</fullName>
    </submittedName>
</protein>
<dbReference type="Pfam" id="PF00132">
    <property type="entry name" value="Hexapep"/>
    <property type="match status" value="1"/>
</dbReference>
<gene>
    <name evidence="1" type="ORF">NT26_3148</name>
</gene>
<reference evidence="1 2" key="1">
    <citation type="journal article" date="2013" name="Genome Biol. Evol.">
        <title>Life in an arsenic-containing gold mine: genome and physiology of the autotrophic arsenite-oxidizing bacterium rhizobium sp. NT-26.</title>
        <authorList>
            <person name="Andres J."/>
            <person name="Arsene-Ploetze F."/>
            <person name="Barbe V."/>
            <person name="Brochier-Armanet C."/>
            <person name="Cleiss-Arnold J."/>
            <person name="Coppee J.Y."/>
            <person name="Dillies M.A."/>
            <person name="Geist"/>
            <person name="L"/>
            <person name="Joublin A."/>
            <person name="Koechler S."/>
            <person name="Lassalle F."/>
            <person name="Marchal M."/>
            <person name="Medigue C."/>
            <person name="Muller D."/>
            <person name="Nesme X."/>
            <person name="Plewniak F."/>
            <person name="Proux C."/>
            <person name="Ramirez-Bahena M.H."/>
            <person name="Schenowitz C."/>
            <person name="Sismeiro O."/>
            <person name="Vallenet D."/>
            <person name="Santini J.M."/>
            <person name="Bertin P.N."/>
        </authorList>
    </citation>
    <scope>NUCLEOTIDE SEQUENCE [LARGE SCALE GENOMIC DNA]</scope>
    <source>
        <strain evidence="1 2">NT-26</strain>
    </source>
</reference>
<proteinExistence type="predicted"/>
<dbReference type="PANTHER" id="PTHR23416:SF78">
    <property type="entry name" value="LIPOPOLYSACCHARIDE BIOSYNTHESIS O-ACETYL TRANSFERASE WBBJ-RELATED"/>
    <property type="match status" value="1"/>
</dbReference>
<dbReference type="PANTHER" id="PTHR23416">
    <property type="entry name" value="SIALIC ACID SYNTHASE-RELATED"/>
    <property type="match status" value="1"/>
</dbReference>
<keyword evidence="2" id="KW-1185">Reference proteome</keyword>
<dbReference type="InterPro" id="IPR051159">
    <property type="entry name" value="Hexapeptide_acetyltransf"/>
</dbReference>
<dbReference type="CDD" id="cd03349">
    <property type="entry name" value="LbH_XAT"/>
    <property type="match status" value="1"/>
</dbReference>
<dbReference type="InterPro" id="IPR011004">
    <property type="entry name" value="Trimer_LpxA-like_sf"/>
</dbReference>
<dbReference type="EMBL" id="FO082820">
    <property type="protein sequence ID" value="CCF20871.1"/>
    <property type="molecule type" value="Genomic_DNA"/>
</dbReference>
<dbReference type="STRING" id="1125847.NT26_3148"/>
<accession>L0NJ72</accession>
<dbReference type="KEGG" id="rht:NT26_3148"/>
<organism evidence="1 2">
    <name type="scientific">Pseudorhizobium banfieldiae</name>
    <dbReference type="NCBI Taxonomy" id="1125847"/>
    <lineage>
        <taxon>Bacteria</taxon>
        <taxon>Pseudomonadati</taxon>
        <taxon>Pseudomonadota</taxon>
        <taxon>Alphaproteobacteria</taxon>
        <taxon>Hyphomicrobiales</taxon>
        <taxon>Rhizobiaceae</taxon>
        <taxon>Rhizobium/Agrobacterium group</taxon>
        <taxon>Pseudorhizobium</taxon>
    </lineage>
</organism>
<dbReference type="InterPro" id="IPR001451">
    <property type="entry name" value="Hexapep"/>
</dbReference>
<dbReference type="Pfam" id="PF14602">
    <property type="entry name" value="Hexapep_2"/>
    <property type="match status" value="1"/>
</dbReference>
<dbReference type="GO" id="GO:0016740">
    <property type="term" value="F:transferase activity"/>
    <property type="evidence" value="ECO:0007669"/>
    <property type="project" value="UniProtKB-KW"/>
</dbReference>
<dbReference type="Proteomes" id="UP000010792">
    <property type="component" value="Chromosome"/>
</dbReference>
<name>L0NJ72_9HYPH</name>
<sequence>MMRVRLKRLAIRTLTWFQINLIYDFREVGENVRLGKRLFVSKGRVSVGTDVYIGAYSYLDGDISIGNDVMLANNVAIVGGDHIFRTPGIATFAAPREHWRRTTIEDNCWIGHGAIILNGITMGQGAIVAAGSVVTRNVAPYSIVAGNPASALGNRFDEEQQRQHEALLGLKRPLARSP</sequence>
<dbReference type="Gene3D" id="2.160.10.10">
    <property type="entry name" value="Hexapeptide repeat proteins"/>
    <property type="match status" value="1"/>
</dbReference>
<keyword evidence="1" id="KW-0808">Transferase</keyword>
<evidence type="ECO:0000313" key="2">
    <source>
        <dbReference type="Proteomes" id="UP000010792"/>
    </source>
</evidence>
<evidence type="ECO:0000313" key="1">
    <source>
        <dbReference type="EMBL" id="CCF20871.1"/>
    </source>
</evidence>